<evidence type="ECO:0000256" key="2">
    <source>
        <dbReference type="ARBA" id="ARBA00022692"/>
    </source>
</evidence>
<keyword evidence="2 7" id="KW-0812">Transmembrane</keyword>
<dbReference type="InterPro" id="IPR011527">
    <property type="entry name" value="ABC1_TM_dom"/>
</dbReference>
<protein>
    <submittedName>
        <fullName evidence="10">Cysteine/glutathione ABC transporter permease/ATP-binding protein CydD</fullName>
    </submittedName>
</protein>
<evidence type="ECO:0000313" key="11">
    <source>
        <dbReference type="Proteomes" id="UP001195963"/>
    </source>
</evidence>
<dbReference type="InterPro" id="IPR014216">
    <property type="entry name" value="ABC_transptr_CydD"/>
</dbReference>
<dbReference type="Gene3D" id="3.40.50.300">
    <property type="entry name" value="P-loop containing nucleotide triphosphate hydrolases"/>
    <property type="match status" value="1"/>
</dbReference>
<dbReference type="InterPro" id="IPR017871">
    <property type="entry name" value="ABC_transporter-like_CS"/>
</dbReference>
<dbReference type="InterPro" id="IPR036640">
    <property type="entry name" value="ABC1_TM_sf"/>
</dbReference>
<dbReference type="Pfam" id="PF00664">
    <property type="entry name" value="ABC_membrane"/>
    <property type="match status" value="1"/>
</dbReference>
<keyword evidence="11" id="KW-1185">Reference proteome</keyword>
<dbReference type="InterPro" id="IPR027417">
    <property type="entry name" value="P-loop_NTPase"/>
</dbReference>
<feature type="transmembrane region" description="Helical" evidence="7">
    <location>
        <begin position="167"/>
        <end position="188"/>
    </location>
</feature>
<dbReference type="InterPro" id="IPR003439">
    <property type="entry name" value="ABC_transporter-like_ATP-bd"/>
</dbReference>
<evidence type="ECO:0000256" key="1">
    <source>
        <dbReference type="ARBA" id="ARBA00004651"/>
    </source>
</evidence>
<evidence type="ECO:0000259" key="9">
    <source>
        <dbReference type="PROSITE" id="PS50929"/>
    </source>
</evidence>
<dbReference type="PROSITE" id="PS50893">
    <property type="entry name" value="ABC_TRANSPORTER_2"/>
    <property type="match status" value="1"/>
</dbReference>
<dbReference type="PROSITE" id="PS00211">
    <property type="entry name" value="ABC_TRANSPORTER_1"/>
    <property type="match status" value="1"/>
</dbReference>
<evidence type="ECO:0000313" key="10">
    <source>
        <dbReference type="EMBL" id="MBW8183175.1"/>
    </source>
</evidence>
<comment type="subcellular location">
    <subcellularLocation>
        <location evidence="1">Cell membrane</location>
        <topology evidence="1">Multi-pass membrane protein</topology>
    </subcellularLocation>
</comment>
<feature type="transmembrane region" description="Helical" evidence="7">
    <location>
        <begin position="246"/>
        <end position="269"/>
    </location>
</feature>
<feature type="transmembrane region" description="Helical" evidence="7">
    <location>
        <begin position="66"/>
        <end position="83"/>
    </location>
</feature>
<evidence type="ECO:0000256" key="6">
    <source>
        <dbReference type="ARBA" id="ARBA00023136"/>
    </source>
</evidence>
<keyword evidence="6 7" id="KW-0472">Membrane</keyword>
<dbReference type="PROSITE" id="PS50929">
    <property type="entry name" value="ABC_TM1F"/>
    <property type="match status" value="1"/>
</dbReference>
<proteinExistence type="predicted"/>
<evidence type="ECO:0000256" key="4">
    <source>
        <dbReference type="ARBA" id="ARBA00022840"/>
    </source>
</evidence>
<dbReference type="Gene3D" id="1.20.1560.10">
    <property type="entry name" value="ABC transporter type 1, transmembrane domain"/>
    <property type="match status" value="1"/>
</dbReference>
<dbReference type="RefSeq" id="WP_220108808.1">
    <property type="nucleotide sequence ID" value="NZ_JAHZST010000003.1"/>
</dbReference>
<name>A0ABS7E0V8_9GAMM</name>
<sequence length="608" mass="66570">MEKSLEKVLTSWLKQQKGACGFYLNLTVLFGLLTGLSLVVQAYFIATILHGVIILELPREQFSHEFYALIGLILVRALLAFARERASFEAGKRLRSHIRSMVLDKLNELGPAFVKGKPVGSWASIVLEQVEDLHDFYARYLPQVLLAGFIPLTILVVVFPINWAAGVILFATAPLIPMFMILVGMGAADANRKNFGALAQLSGHFMDRLKGLSTLKLFNRGNAEAKEIESASEEFRERTMSVLRMAFLSSAVLEFFAAVSIAVLAVYFGFSYLDHLNFGDYGAGLTLFTGLFVLILAPEFYQPLRDMGTHYHAKAQAIGAAEELMTLLNYEHKRIQGDAEEGRVSGRCCESALGDISLGLGLEAFELRVNSLDGAPLLGPISFRLNAGEHLAIVGPSGAGKTSLLNVLLGFLPYEGSLKVNGVELRELDKGIWRKQLAWLGQDPQLFHGTIRDNVAMANPQMSDELVRKNLAQAKVLDFVEQQADGLDYQIGEQAAGLSVGQAQRIALARALGQNAHLYLLDEPTASLDSHSEQAVQEALTEAMVNSTCMMVTHRLDQLDRMDAILVLDRGLIAEQGSFAQLSQAHGVFKQMQQEAVNQASSVEGARS</sequence>
<dbReference type="SMART" id="SM00382">
    <property type="entry name" value="AAA"/>
    <property type="match status" value="1"/>
</dbReference>
<dbReference type="NCBIfam" id="NF008379">
    <property type="entry name" value="PRK11174.1"/>
    <property type="match status" value="1"/>
</dbReference>
<dbReference type="PANTHER" id="PTHR24221">
    <property type="entry name" value="ATP-BINDING CASSETTE SUB-FAMILY B"/>
    <property type="match status" value="1"/>
</dbReference>
<dbReference type="InterPro" id="IPR003593">
    <property type="entry name" value="AAA+_ATPase"/>
</dbReference>
<keyword evidence="4" id="KW-0067">ATP-binding</keyword>
<dbReference type="Proteomes" id="UP001195963">
    <property type="component" value="Unassembled WGS sequence"/>
</dbReference>
<evidence type="ECO:0000256" key="3">
    <source>
        <dbReference type="ARBA" id="ARBA00022741"/>
    </source>
</evidence>
<dbReference type="EMBL" id="JAHZST010000003">
    <property type="protein sequence ID" value="MBW8183175.1"/>
    <property type="molecule type" value="Genomic_DNA"/>
</dbReference>
<comment type="caution">
    <text evidence="10">The sequence shown here is derived from an EMBL/GenBank/DDBJ whole genome shotgun (WGS) entry which is preliminary data.</text>
</comment>
<feature type="transmembrane region" description="Helical" evidence="7">
    <location>
        <begin position="281"/>
        <end position="301"/>
    </location>
</feature>
<reference evidence="10 11" key="1">
    <citation type="submission" date="2021-07" db="EMBL/GenBank/DDBJ databases">
        <title>Shewanella sp. nov, isolated from SCS.</title>
        <authorList>
            <person name="Cao W.R."/>
        </authorList>
    </citation>
    <scope>NUCLEOTIDE SEQUENCE [LARGE SCALE GENOMIC DNA]</scope>
    <source>
        <strain evidence="10 11">NR704-98</strain>
    </source>
</reference>
<evidence type="ECO:0000256" key="5">
    <source>
        <dbReference type="ARBA" id="ARBA00022989"/>
    </source>
</evidence>
<dbReference type="CDD" id="cd18584">
    <property type="entry name" value="ABC_6TM_AarD_CydD"/>
    <property type="match status" value="1"/>
</dbReference>
<gene>
    <name evidence="10" type="primary">cydD</name>
    <name evidence="10" type="ORF">K0625_05815</name>
</gene>
<keyword evidence="5 7" id="KW-1133">Transmembrane helix</keyword>
<dbReference type="InterPro" id="IPR039421">
    <property type="entry name" value="Type_1_exporter"/>
</dbReference>
<dbReference type="NCBIfam" id="TIGR02857">
    <property type="entry name" value="CydD"/>
    <property type="match status" value="1"/>
</dbReference>
<feature type="domain" description="ABC transporter" evidence="8">
    <location>
        <begin position="362"/>
        <end position="595"/>
    </location>
</feature>
<evidence type="ECO:0000259" key="8">
    <source>
        <dbReference type="PROSITE" id="PS50893"/>
    </source>
</evidence>
<dbReference type="SUPFAM" id="SSF90123">
    <property type="entry name" value="ABC transporter transmembrane region"/>
    <property type="match status" value="1"/>
</dbReference>
<keyword evidence="3" id="KW-0547">Nucleotide-binding</keyword>
<dbReference type="PANTHER" id="PTHR24221:SF261">
    <property type="entry name" value="GLUTATHIONE_L-CYSTEINE TRANSPORT SYSTEM ATP-BINDING_PERMEASE PROTEIN CYDD"/>
    <property type="match status" value="1"/>
</dbReference>
<accession>A0ABS7E0V8</accession>
<feature type="transmembrane region" description="Helical" evidence="7">
    <location>
        <begin position="21"/>
        <end position="46"/>
    </location>
</feature>
<feature type="domain" description="ABC transmembrane type-1" evidence="9">
    <location>
        <begin position="26"/>
        <end position="316"/>
    </location>
</feature>
<feature type="transmembrane region" description="Helical" evidence="7">
    <location>
        <begin position="144"/>
        <end position="161"/>
    </location>
</feature>
<organism evidence="10 11">
    <name type="scientific">Shewanella nanhaiensis</name>
    <dbReference type="NCBI Taxonomy" id="2864872"/>
    <lineage>
        <taxon>Bacteria</taxon>
        <taxon>Pseudomonadati</taxon>
        <taxon>Pseudomonadota</taxon>
        <taxon>Gammaproteobacteria</taxon>
        <taxon>Alteromonadales</taxon>
        <taxon>Shewanellaceae</taxon>
        <taxon>Shewanella</taxon>
    </lineage>
</organism>
<evidence type="ECO:0000256" key="7">
    <source>
        <dbReference type="SAM" id="Phobius"/>
    </source>
</evidence>
<dbReference type="Pfam" id="PF00005">
    <property type="entry name" value="ABC_tran"/>
    <property type="match status" value="1"/>
</dbReference>
<dbReference type="SUPFAM" id="SSF52540">
    <property type="entry name" value="P-loop containing nucleoside triphosphate hydrolases"/>
    <property type="match status" value="1"/>
</dbReference>